<reference evidence="1" key="1">
    <citation type="submission" date="2022-07" db="EMBL/GenBank/DDBJ databases">
        <authorList>
            <person name="Wu T."/>
        </authorList>
    </citation>
    <scope>NUCLEOTIDE SEQUENCE</scope>
    <source>
        <strain evidence="1">SD-1</strain>
    </source>
</reference>
<accession>A0AAX3EHA5</accession>
<evidence type="ECO:0008006" key="3">
    <source>
        <dbReference type="Google" id="ProtNLM"/>
    </source>
</evidence>
<dbReference type="Proteomes" id="UP001163293">
    <property type="component" value="Chromosome"/>
</dbReference>
<dbReference type="EMBL" id="CP101185">
    <property type="protein sequence ID" value="UYV97346.1"/>
    <property type="molecule type" value="Genomic_DNA"/>
</dbReference>
<name>A0AAX3EHA5_PAEUR</name>
<dbReference type="Gene3D" id="1.10.287.1060">
    <property type="entry name" value="ESAT-6-like"/>
    <property type="match status" value="1"/>
</dbReference>
<keyword evidence="2" id="KW-1185">Reference proteome</keyword>
<sequence>MGQGLIGADVADLRRLSQVMDAEADKMAALQRQLTSLVHDGHYWRGQDADRFRSQWNSELSRRLAAAAACLRANARTLRTNATHQELASRGDAFVASSSYSNSNGFSIDPVTVGPLTIGAEGSTGVEGSSEAHGSLGPAGVEFGVSADGSAGSRFVITGSGEFGPVKTVTTNETFAGARGNGSITGHIPFGFNFLDGPALKATGEAFVGIENITTTKSEFFDGWVNNTSTVRAMTGAEASAHANAGPFLFGGGGEAFAGQKVTMTNETEFAGGLFGVGQGGEIRGGAWASAGSAEVSSSKADGVTGSAASAGVGAELTQSQYVEFLGQRLSTSGTVAAGAGEGYTFKASMDEDGFTLGVGAKVTAELGLGAGAEVKISPSGFKDSVTGFVEFLSK</sequence>
<evidence type="ECO:0000313" key="1">
    <source>
        <dbReference type="EMBL" id="UYV97346.1"/>
    </source>
</evidence>
<protein>
    <recommendedName>
        <fullName evidence="3">WXG100 family type VII secretion target</fullName>
    </recommendedName>
</protein>
<proteinExistence type="predicted"/>
<gene>
    <name evidence="1" type="ORF">NL394_20305</name>
</gene>
<organism evidence="1 2">
    <name type="scientific">Paenarthrobacter ureafaciens</name>
    <dbReference type="NCBI Taxonomy" id="37931"/>
    <lineage>
        <taxon>Bacteria</taxon>
        <taxon>Bacillati</taxon>
        <taxon>Actinomycetota</taxon>
        <taxon>Actinomycetes</taxon>
        <taxon>Micrococcales</taxon>
        <taxon>Micrococcaceae</taxon>
        <taxon>Paenarthrobacter</taxon>
    </lineage>
</organism>
<dbReference type="RefSeq" id="WP_069696224.1">
    <property type="nucleotide sequence ID" value="NZ_CP043010.1"/>
</dbReference>
<evidence type="ECO:0000313" key="2">
    <source>
        <dbReference type="Proteomes" id="UP001163293"/>
    </source>
</evidence>
<dbReference type="AlphaFoldDB" id="A0AAX3EHA5"/>